<organism evidence="2 3">
    <name type="scientific">Mesorhabditis belari</name>
    <dbReference type="NCBI Taxonomy" id="2138241"/>
    <lineage>
        <taxon>Eukaryota</taxon>
        <taxon>Metazoa</taxon>
        <taxon>Ecdysozoa</taxon>
        <taxon>Nematoda</taxon>
        <taxon>Chromadorea</taxon>
        <taxon>Rhabditida</taxon>
        <taxon>Rhabditina</taxon>
        <taxon>Rhabditomorpha</taxon>
        <taxon>Rhabditoidea</taxon>
        <taxon>Rhabditidae</taxon>
        <taxon>Mesorhabditinae</taxon>
        <taxon>Mesorhabditis</taxon>
    </lineage>
</organism>
<dbReference type="WBParaSite" id="MBELARI_LOCUS11511">
    <property type="protein sequence ID" value="MBELARI_LOCUS11511"/>
    <property type="gene ID" value="MBELARI_LOCUS11511"/>
</dbReference>
<evidence type="ECO:0000313" key="3">
    <source>
        <dbReference type="WBParaSite" id="MBELARI_LOCUS11511"/>
    </source>
</evidence>
<feature type="chain" id="PRO_5042039368" evidence="1">
    <location>
        <begin position="19"/>
        <end position="195"/>
    </location>
</feature>
<dbReference type="Proteomes" id="UP000887575">
    <property type="component" value="Unassembled WGS sequence"/>
</dbReference>
<keyword evidence="2" id="KW-1185">Reference proteome</keyword>
<sequence>MSSRTFFTLLIFSIETYAKVAENWPWPDLDWLHLQQPKSWDHDKGKMFGDALCKKFDNAEISLNETRSPEEMKHFIQKFLKLRDYYCSANVKNELNAFTPLVRRCSTAKIDAKVQEICQEQSMMSSEDCRADEDLLLCEIFSRAHFCGGKRQKFVSLAEFTKIIVGFEFPKEISQPKPCHQHIIETLDWIIEDFS</sequence>
<dbReference type="AlphaFoldDB" id="A0AAF3EC37"/>
<accession>A0AAF3EC37</accession>
<protein>
    <submittedName>
        <fullName evidence="3">Uncharacterized protein</fullName>
    </submittedName>
</protein>
<evidence type="ECO:0000313" key="2">
    <source>
        <dbReference type="Proteomes" id="UP000887575"/>
    </source>
</evidence>
<proteinExistence type="predicted"/>
<keyword evidence="1" id="KW-0732">Signal</keyword>
<feature type="signal peptide" evidence="1">
    <location>
        <begin position="1"/>
        <end position="18"/>
    </location>
</feature>
<reference evidence="3" key="1">
    <citation type="submission" date="2024-02" db="UniProtKB">
        <authorList>
            <consortium name="WormBaseParasite"/>
        </authorList>
    </citation>
    <scope>IDENTIFICATION</scope>
</reference>
<evidence type="ECO:0000256" key="1">
    <source>
        <dbReference type="SAM" id="SignalP"/>
    </source>
</evidence>
<name>A0AAF3EC37_9BILA</name>